<accession>A0A4R7J1A2</accession>
<dbReference type="RefSeq" id="WP_133755964.1">
    <property type="nucleotide sequence ID" value="NZ_CP171129.1"/>
</dbReference>
<dbReference type="InterPro" id="IPR009057">
    <property type="entry name" value="Homeodomain-like_sf"/>
</dbReference>
<evidence type="ECO:0000313" key="5">
    <source>
        <dbReference type="EMBL" id="TDT30063.1"/>
    </source>
</evidence>
<dbReference type="InterPro" id="IPR001647">
    <property type="entry name" value="HTH_TetR"/>
</dbReference>
<evidence type="ECO:0000256" key="2">
    <source>
        <dbReference type="ARBA" id="ARBA00023125"/>
    </source>
</evidence>
<dbReference type="GO" id="GO:0003700">
    <property type="term" value="F:DNA-binding transcription factor activity"/>
    <property type="evidence" value="ECO:0007669"/>
    <property type="project" value="TreeGrafter"/>
</dbReference>
<evidence type="ECO:0000256" key="3">
    <source>
        <dbReference type="ARBA" id="ARBA00023163"/>
    </source>
</evidence>
<dbReference type="InterPro" id="IPR050109">
    <property type="entry name" value="HTH-type_TetR-like_transc_reg"/>
</dbReference>
<dbReference type="OrthoDB" id="5181477at2"/>
<comment type="caution">
    <text evidence="5">The sequence shown here is derived from an EMBL/GenBank/DDBJ whole genome shotgun (WGS) entry which is preliminary data.</text>
</comment>
<keyword evidence="2" id="KW-0238">DNA-binding</keyword>
<dbReference type="AlphaFoldDB" id="A0A4R7J1A2"/>
<dbReference type="InterPro" id="IPR036271">
    <property type="entry name" value="Tet_transcr_reg_TetR-rel_C_sf"/>
</dbReference>
<dbReference type="EMBL" id="SOAW01000003">
    <property type="protein sequence ID" value="TDT30063.1"/>
    <property type="molecule type" value="Genomic_DNA"/>
</dbReference>
<sequence length="196" mass="21912">MARLQFPRVRLTGRQSELRDELLELMLAEGFAHFTMDDLTVRLGCSKRTLYALAQSKEQLATSIVRLFFKGATEYVEKQLQRARAPERRVVAYLTAVSEALRPASREFLTDMADFPPTHEVYLANTAWASMRIRELIQEGTAKGSFRDDTNAAFVSEIVSATMKRIGSGSMQEATGLTDSEAYAQLAQLVVAAVKR</sequence>
<dbReference type="Gene3D" id="1.10.357.10">
    <property type="entry name" value="Tetracycline Repressor, domain 2"/>
    <property type="match status" value="1"/>
</dbReference>
<feature type="domain" description="HTH tetR-type" evidence="4">
    <location>
        <begin position="23"/>
        <end position="61"/>
    </location>
</feature>
<keyword evidence="3" id="KW-0804">Transcription</keyword>
<evidence type="ECO:0000313" key="6">
    <source>
        <dbReference type="Proteomes" id="UP000295371"/>
    </source>
</evidence>
<keyword evidence="6" id="KW-1185">Reference proteome</keyword>
<dbReference type="GO" id="GO:0000976">
    <property type="term" value="F:transcription cis-regulatory region binding"/>
    <property type="evidence" value="ECO:0007669"/>
    <property type="project" value="TreeGrafter"/>
</dbReference>
<proteinExistence type="predicted"/>
<dbReference type="PANTHER" id="PTHR30055:SF234">
    <property type="entry name" value="HTH-TYPE TRANSCRIPTIONAL REGULATOR BETI"/>
    <property type="match status" value="1"/>
</dbReference>
<protein>
    <submittedName>
        <fullName evidence="5">Regulatory TetR family protein</fullName>
    </submittedName>
</protein>
<dbReference type="Pfam" id="PF00440">
    <property type="entry name" value="TetR_N"/>
    <property type="match status" value="1"/>
</dbReference>
<keyword evidence="1" id="KW-0805">Transcription regulation</keyword>
<name>A0A4R7J1A2_9ACTN</name>
<evidence type="ECO:0000256" key="1">
    <source>
        <dbReference type="ARBA" id="ARBA00023015"/>
    </source>
</evidence>
<dbReference type="SUPFAM" id="SSF48498">
    <property type="entry name" value="Tetracyclin repressor-like, C-terminal domain"/>
    <property type="match status" value="1"/>
</dbReference>
<gene>
    <name evidence="5" type="ORF">CLV29_3086</name>
</gene>
<dbReference type="PANTHER" id="PTHR30055">
    <property type="entry name" value="HTH-TYPE TRANSCRIPTIONAL REGULATOR RUTR"/>
    <property type="match status" value="1"/>
</dbReference>
<evidence type="ECO:0000259" key="4">
    <source>
        <dbReference type="Pfam" id="PF00440"/>
    </source>
</evidence>
<organism evidence="5 6">
    <name type="scientific">Naumannella halotolerans</name>
    <dbReference type="NCBI Taxonomy" id="993414"/>
    <lineage>
        <taxon>Bacteria</taxon>
        <taxon>Bacillati</taxon>
        <taxon>Actinomycetota</taxon>
        <taxon>Actinomycetes</taxon>
        <taxon>Propionibacteriales</taxon>
        <taxon>Propionibacteriaceae</taxon>
        <taxon>Naumannella</taxon>
    </lineage>
</organism>
<reference evidence="5 6" key="1">
    <citation type="submission" date="2019-03" db="EMBL/GenBank/DDBJ databases">
        <title>Genomic Encyclopedia of Archaeal and Bacterial Type Strains, Phase II (KMG-II): from individual species to whole genera.</title>
        <authorList>
            <person name="Goeker M."/>
        </authorList>
    </citation>
    <scope>NUCLEOTIDE SEQUENCE [LARGE SCALE GENOMIC DNA]</scope>
    <source>
        <strain evidence="5 6">DSM 24323</strain>
    </source>
</reference>
<dbReference type="SUPFAM" id="SSF46689">
    <property type="entry name" value="Homeodomain-like"/>
    <property type="match status" value="1"/>
</dbReference>
<dbReference type="Gene3D" id="1.10.10.60">
    <property type="entry name" value="Homeodomain-like"/>
    <property type="match status" value="1"/>
</dbReference>
<dbReference type="Proteomes" id="UP000295371">
    <property type="component" value="Unassembled WGS sequence"/>
</dbReference>